<comment type="caution">
    <text evidence="2">The sequence shown here is derived from an EMBL/GenBank/DDBJ whole genome shotgun (WGS) entry which is preliminary data.</text>
</comment>
<dbReference type="Proteomes" id="UP001153954">
    <property type="component" value="Unassembled WGS sequence"/>
</dbReference>
<dbReference type="PANTHER" id="PTHR39953">
    <property type="entry name" value="RE54151P"/>
    <property type="match status" value="1"/>
</dbReference>
<protein>
    <recommendedName>
        <fullName evidence="1">YqaJ viral recombinase domain-containing protein</fullName>
    </recommendedName>
</protein>
<dbReference type="Pfam" id="PF09588">
    <property type="entry name" value="YqaJ"/>
    <property type="match status" value="1"/>
</dbReference>
<gene>
    <name evidence="2" type="ORF">EEDITHA_LOCUS11114</name>
</gene>
<reference evidence="2" key="1">
    <citation type="submission" date="2022-03" db="EMBL/GenBank/DDBJ databases">
        <authorList>
            <person name="Tunstrom K."/>
        </authorList>
    </citation>
    <scope>NUCLEOTIDE SEQUENCE</scope>
</reference>
<dbReference type="Gene3D" id="3.90.320.10">
    <property type="match status" value="1"/>
</dbReference>
<organism evidence="2 3">
    <name type="scientific">Euphydryas editha</name>
    <name type="common">Edith's checkerspot</name>
    <dbReference type="NCBI Taxonomy" id="104508"/>
    <lineage>
        <taxon>Eukaryota</taxon>
        <taxon>Metazoa</taxon>
        <taxon>Ecdysozoa</taxon>
        <taxon>Arthropoda</taxon>
        <taxon>Hexapoda</taxon>
        <taxon>Insecta</taxon>
        <taxon>Pterygota</taxon>
        <taxon>Neoptera</taxon>
        <taxon>Endopterygota</taxon>
        <taxon>Lepidoptera</taxon>
        <taxon>Glossata</taxon>
        <taxon>Ditrysia</taxon>
        <taxon>Papilionoidea</taxon>
        <taxon>Nymphalidae</taxon>
        <taxon>Nymphalinae</taxon>
        <taxon>Euphydryas</taxon>
    </lineage>
</organism>
<dbReference type="PANTHER" id="PTHR39953:SF1">
    <property type="entry name" value="RE54151P"/>
    <property type="match status" value="1"/>
</dbReference>
<keyword evidence="3" id="KW-1185">Reference proteome</keyword>
<dbReference type="GO" id="GO:0006281">
    <property type="term" value="P:DNA repair"/>
    <property type="evidence" value="ECO:0007669"/>
    <property type="project" value="UniProtKB-ARBA"/>
</dbReference>
<dbReference type="InterPro" id="IPR011604">
    <property type="entry name" value="PDDEXK-like_dom_sf"/>
</dbReference>
<dbReference type="InterPro" id="IPR011335">
    <property type="entry name" value="Restrct_endonuc-II-like"/>
</dbReference>
<evidence type="ECO:0000313" key="3">
    <source>
        <dbReference type="Proteomes" id="UP001153954"/>
    </source>
</evidence>
<name>A0AAU9UCN6_EUPED</name>
<evidence type="ECO:0000259" key="1">
    <source>
        <dbReference type="Pfam" id="PF09588"/>
    </source>
</evidence>
<dbReference type="AlphaFoldDB" id="A0AAU9UCN6"/>
<accession>A0AAU9UCN6</accession>
<feature type="domain" description="YqaJ viral recombinase" evidence="1">
    <location>
        <begin position="92"/>
        <end position="218"/>
    </location>
</feature>
<dbReference type="SUPFAM" id="SSF52980">
    <property type="entry name" value="Restriction endonuclease-like"/>
    <property type="match status" value="1"/>
</dbReference>
<sequence>MEPGFSRGQSNNLPKVDLLMVADYFTNHAKYISAEIQGKKLARAGRDSYGDNAIGYVQDTDRFISFCIENIRSQQCDAIENATRSQADCKLWHEMRYARITPSKAYESAKCSTPDGVLVETILGAYKFKETFAIKRGKLLEESVMKVVSKIKNIQFKRVGFILSKDYPVLGASPDGIAEDCILEIKCPLTNKNIDKYVKDGVVVQKYNAQIQLQMFFARKEKCFFCIAHEDFETSQKLDIHEVTYDKDYCAELIRKCVMFWKENIFIQLL</sequence>
<dbReference type="EMBL" id="CAKOGL010000015">
    <property type="protein sequence ID" value="CAH2095691.1"/>
    <property type="molecule type" value="Genomic_DNA"/>
</dbReference>
<proteinExistence type="predicted"/>
<dbReference type="InterPro" id="IPR019080">
    <property type="entry name" value="YqaJ_viral_recombinase"/>
</dbReference>
<dbReference type="CDD" id="cd22343">
    <property type="entry name" value="PDDEXK_lambda_exonuclease-like"/>
    <property type="match status" value="1"/>
</dbReference>
<evidence type="ECO:0000313" key="2">
    <source>
        <dbReference type="EMBL" id="CAH2095691.1"/>
    </source>
</evidence>